<reference evidence="4 5" key="1">
    <citation type="submission" date="2023-08" db="EMBL/GenBank/DDBJ databases">
        <title>Phytohabitans sansha sp. nov., isolated from marine sediment.</title>
        <authorList>
            <person name="Zhao Y."/>
            <person name="Yi K."/>
        </authorList>
    </citation>
    <scope>NUCLEOTIDE SEQUENCE [LARGE SCALE GENOMIC DNA]</scope>
    <source>
        <strain evidence="4 5">ZYX-F-186</strain>
    </source>
</reference>
<dbReference type="CDD" id="cd06170">
    <property type="entry name" value="LuxR_C_like"/>
    <property type="match status" value="1"/>
</dbReference>
<accession>A0ABU0Z841</accession>
<keyword evidence="5" id="KW-1185">Reference proteome</keyword>
<protein>
    <submittedName>
        <fullName evidence="4">AAA family ATPase</fullName>
    </submittedName>
</protein>
<dbReference type="Pfam" id="PF00196">
    <property type="entry name" value="GerE"/>
    <property type="match status" value="1"/>
</dbReference>
<keyword evidence="2" id="KW-0067">ATP-binding</keyword>
<organism evidence="4 5">
    <name type="scientific">Phytohabitans maris</name>
    <dbReference type="NCBI Taxonomy" id="3071409"/>
    <lineage>
        <taxon>Bacteria</taxon>
        <taxon>Bacillati</taxon>
        <taxon>Actinomycetota</taxon>
        <taxon>Actinomycetes</taxon>
        <taxon>Micromonosporales</taxon>
        <taxon>Micromonosporaceae</taxon>
    </lineage>
</organism>
<dbReference type="SUPFAM" id="SSF52540">
    <property type="entry name" value="P-loop containing nucleoside triphosphate hydrolases"/>
    <property type="match status" value="1"/>
</dbReference>
<name>A0ABU0Z841_9ACTN</name>
<dbReference type="SUPFAM" id="SSF46894">
    <property type="entry name" value="C-terminal effector domain of the bipartite response regulators"/>
    <property type="match status" value="1"/>
</dbReference>
<dbReference type="InterPro" id="IPR041664">
    <property type="entry name" value="AAA_16"/>
</dbReference>
<evidence type="ECO:0000259" key="3">
    <source>
        <dbReference type="PROSITE" id="PS50043"/>
    </source>
</evidence>
<dbReference type="EMBL" id="JAVHUY010000001">
    <property type="protein sequence ID" value="MDQ7903236.1"/>
    <property type="molecule type" value="Genomic_DNA"/>
</dbReference>
<dbReference type="InterPro" id="IPR036388">
    <property type="entry name" value="WH-like_DNA-bd_sf"/>
</dbReference>
<gene>
    <name evidence="4" type="ORF">RB614_01715</name>
</gene>
<dbReference type="Pfam" id="PF13191">
    <property type="entry name" value="AAA_16"/>
    <property type="match status" value="1"/>
</dbReference>
<feature type="domain" description="HTH luxR-type" evidence="3">
    <location>
        <begin position="909"/>
        <end position="974"/>
    </location>
</feature>
<dbReference type="PRINTS" id="PR00038">
    <property type="entry name" value="HTHLUXR"/>
</dbReference>
<comment type="caution">
    <text evidence="4">The sequence shown here is derived from an EMBL/GenBank/DDBJ whole genome shotgun (WGS) entry which is preliminary data.</text>
</comment>
<dbReference type="Gene3D" id="1.10.10.10">
    <property type="entry name" value="Winged helix-like DNA-binding domain superfamily/Winged helix DNA-binding domain"/>
    <property type="match status" value="1"/>
</dbReference>
<dbReference type="Proteomes" id="UP001230908">
    <property type="component" value="Unassembled WGS sequence"/>
</dbReference>
<dbReference type="PROSITE" id="PS50043">
    <property type="entry name" value="HTH_LUXR_2"/>
    <property type="match status" value="1"/>
</dbReference>
<dbReference type="SMART" id="SM00421">
    <property type="entry name" value="HTH_LUXR"/>
    <property type="match status" value="1"/>
</dbReference>
<keyword evidence="1" id="KW-0547">Nucleotide-binding</keyword>
<evidence type="ECO:0000313" key="4">
    <source>
        <dbReference type="EMBL" id="MDQ7903236.1"/>
    </source>
</evidence>
<dbReference type="PANTHER" id="PTHR16305">
    <property type="entry name" value="TESTICULAR SOLUBLE ADENYLYL CYCLASE"/>
    <property type="match status" value="1"/>
</dbReference>
<evidence type="ECO:0000256" key="1">
    <source>
        <dbReference type="ARBA" id="ARBA00022741"/>
    </source>
</evidence>
<evidence type="ECO:0000256" key="2">
    <source>
        <dbReference type="ARBA" id="ARBA00022840"/>
    </source>
</evidence>
<proteinExistence type="predicted"/>
<dbReference type="InterPro" id="IPR027417">
    <property type="entry name" value="P-loop_NTPase"/>
</dbReference>
<sequence>MTARASSSVLVGRDADLAALRDALKRARGDEATTVLLGGEAGIGKTRLVEEFRRHALDEGVRVLTGQCLELGEEGLPFAPFVAALRDLLRRDGPAAFDGHEHEFARLLPELGPAGPEGLVDANRGYLFELVAGLFGRLARERPLVLIVEDLHWADRSTRDLIAFLIRSARTAQALMICTFRSDELHRGHPLRPFLAELDRTRGVERVELDRLDRDGTMEMLADLLGAEPRPALVDNVYDRSQGNPFFVEELAVSSDPDGCRDLPDTLRDLLLARVDRLPDAAQRVLRLAAAGGTRIGHDLLAEVAEVPDHALEDALRTAVAAQLLVASAHGGYEFRHALVREAVHEDALPGERARLHARYAAAIEARPQLVGADRAPAEIAHHWYAAHDHPRALTAALAAATAAGKRYAYAEKSRLLERVLELWEQVPDAGERLGMDHLALLEETFLAASTAGDYARAMSLTRAALAEIDRDAEPLRAARMLERRGRMMRVLGKSDGATELRSAYELVRDVPNEPERVEILANISVHLGKVGLAEGARIAHEAMAGAEQLGDPAAWVAATLTFGRVASKEISAEAGLAELRKAEELARKIGDVPKLVHALVNLSDSLFEIGQYAESARSAADGTVEAKRVGISRSTGAFLLSNHAEALFALGRWDEADALCAETARIDPPGTLGLHWLQIRAQLRLARAHPGADELVARALSFLGRPYLEHQLAIPLHELRVECALQRGDLAGAIEAAKVGIAIPRIEEFPRYAWPLMAAAARAAVRGGDEALAEQVRAATSDLAAPYPAQRASAAQTRAILATAPWAGGGRLGSGPAGDGRSAEPGDGALAAWQEAVAAWRVDGQPYPLARALLGLAEAAAAAGDRGLVGEAVEEACCVADDLHAAPLREELDTLARRVGLRVSSRTAPDEPELLTAREQEVLRLVAEGLSNRRIAERLYISPKTASVHVSRIIAKLAVANRVEAAAVAHRLGLLEGRP</sequence>
<dbReference type="RefSeq" id="WP_308710506.1">
    <property type="nucleotide sequence ID" value="NZ_JAVHUY010000001.1"/>
</dbReference>
<dbReference type="InterPro" id="IPR016032">
    <property type="entry name" value="Sig_transdc_resp-reg_C-effctor"/>
</dbReference>
<evidence type="ECO:0000313" key="5">
    <source>
        <dbReference type="Proteomes" id="UP001230908"/>
    </source>
</evidence>
<dbReference type="Gene3D" id="1.25.40.10">
    <property type="entry name" value="Tetratricopeptide repeat domain"/>
    <property type="match status" value="1"/>
</dbReference>
<dbReference type="InterPro" id="IPR000792">
    <property type="entry name" value="Tscrpt_reg_LuxR_C"/>
</dbReference>
<dbReference type="PANTHER" id="PTHR16305:SF35">
    <property type="entry name" value="TRANSCRIPTIONAL ACTIVATOR DOMAIN"/>
    <property type="match status" value="1"/>
</dbReference>
<dbReference type="Gene3D" id="3.40.50.300">
    <property type="entry name" value="P-loop containing nucleotide triphosphate hydrolases"/>
    <property type="match status" value="1"/>
</dbReference>
<dbReference type="SUPFAM" id="SSF48452">
    <property type="entry name" value="TPR-like"/>
    <property type="match status" value="1"/>
</dbReference>
<dbReference type="InterPro" id="IPR011990">
    <property type="entry name" value="TPR-like_helical_dom_sf"/>
</dbReference>